<feature type="transmembrane region" description="Helical" evidence="8">
    <location>
        <begin position="12"/>
        <end position="32"/>
    </location>
</feature>
<dbReference type="PANTHER" id="PTHR47529:SF1">
    <property type="entry name" value="PERIPLASMIC CHAPERONE PPID"/>
    <property type="match status" value="1"/>
</dbReference>
<dbReference type="SUPFAM" id="SSF109998">
    <property type="entry name" value="Triger factor/SurA peptide-binding domain-like"/>
    <property type="match status" value="1"/>
</dbReference>
<keyword evidence="2" id="KW-1003">Cell membrane</keyword>
<evidence type="ECO:0000313" key="11">
    <source>
        <dbReference type="Proteomes" id="UP000201169"/>
    </source>
</evidence>
<keyword evidence="6" id="KW-0143">Chaperone</keyword>
<keyword evidence="3 8" id="KW-0812">Transmembrane</keyword>
<feature type="domain" description="PpiC" evidence="9">
    <location>
        <begin position="242"/>
        <end position="363"/>
    </location>
</feature>
<reference evidence="10 11" key="1">
    <citation type="submission" date="2017-07" db="EMBL/GenBank/DDBJ databases">
        <title>Analysis of two Campylobacter avium genomes and identification of a novel hippuricase gene.</title>
        <authorList>
            <person name="Miller W.G."/>
            <person name="Chapman M.H."/>
            <person name="Yee E."/>
            <person name="Revez J."/>
            <person name="Bono J.L."/>
            <person name="Rossi M."/>
        </authorList>
    </citation>
    <scope>NUCLEOTIDE SEQUENCE [LARGE SCALE GENOMIC DNA]</scope>
    <source>
        <strain evidence="10 11">LMG 24591</strain>
    </source>
</reference>
<dbReference type="Pfam" id="PF13145">
    <property type="entry name" value="Rotamase_2"/>
    <property type="match status" value="1"/>
</dbReference>
<comment type="subcellular location">
    <subcellularLocation>
        <location evidence="1">Cell membrane</location>
        <topology evidence="1">Single-pass type II membrane protein</topology>
    </subcellularLocation>
</comment>
<dbReference type="GO" id="GO:0005886">
    <property type="term" value="C:plasma membrane"/>
    <property type="evidence" value="ECO:0007669"/>
    <property type="project" value="UniProtKB-SubCell"/>
</dbReference>
<dbReference type="InterPro" id="IPR052029">
    <property type="entry name" value="PpiD_chaperone"/>
</dbReference>
<evidence type="ECO:0000256" key="4">
    <source>
        <dbReference type="ARBA" id="ARBA00022989"/>
    </source>
</evidence>
<dbReference type="GO" id="GO:0003755">
    <property type="term" value="F:peptidyl-prolyl cis-trans isomerase activity"/>
    <property type="evidence" value="ECO:0007669"/>
    <property type="project" value="InterPro"/>
</dbReference>
<sequence>MITWMQRHKKWLVVTIWISVIAFVGAGFVGWGDYDFNTDRSSSLAKVADEKVSPVEFRHRYAQIFSYYQELNNGTLTEQQAKERGLDALALQTLIDDKLLISFAKKLGIGVSDDEILRVLISDENFMDQNGLFDKNLYYSILAQNNIKTTQYEQMIADQILLKKLSVLFNVPVSNEDLEMLAANFFMQDVLSIEPIKADKLSNSAINEEELQKFWNERKNDYKTEKRYELMTYFMPLDLSNIDENSLQSFYEANKHNYKDFTGKILPLNDVKDDLIKDYAFDKYKNEANVKYMALNKGEDKFQKDINVSEFDVFFPLQILRTAKPGDVLRPFKFKENGKEGYMIAKVKFIDNVRTKSFEEAREEILPSYISFKSKEILQEKATKALENFKGKNIGTVSRDTSKDSMRVPDTVMNDAEFSIFLMNVFNQDKKKSFVLFDDKAILYEIKDQTLLNTSKMEQYKNNLKENLASIKASLLKENLLKKLKQEQKIEIYYKGN</sequence>
<evidence type="ECO:0000313" key="10">
    <source>
        <dbReference type="EMBL" id="ASQ30319.1"/>
    </source>
</evidence>
<evidence type="ECO:0000256" key="8">
    <source>
        <dbReference type="SAM" id="Phobius"/>
    </source>
</evidence>
<proteinExistence type="inferred from homology"/>
<protein>
    <submittedName>
        <fullName evidence="10">Putative periplasmic folding chaperone</fullName>
    </submittedName>
</protein>
<dbReference type="AlphaFoldDB" id="A0A222MWN5"/>
<evidence type="ECO:0000256" key="7">
    <source>
        <dbReference type="ARBA" id="ARBA00038408"/>
    </source>
</evidence>
<dbReference type="OrthoDB" id="9788030at2"/>
<dbReference type="EMBL" id="CP022347">
    <property type="protein sequence ID" value="ASQ30319.1"/>
    <property type="molecule type" value="Genomic_DNA"/>
</dbReference>
<organism evidence="10 11">
    <name type="scientific">Campylobacter avium LMG 24591</name>
    <dbReference type="NCBI Taxonomy" id="522484"/>
    <lineage>
        <taxon>Bacteria</taxon>
        <taxon>Pseudomonadati</taxon>
        <taxon>Campylobacterota</taxon>
        <taxon>Epsilonproteobacteria</taxon>
        <taxon>Campylobacterales</taxon>
        <taxon>Campylobacteraceae</taxon>
        <taxon>Campylobacter</taxon>
    </lineage>
</organism>
<keyword evidence="4 8" id="KW-1133">Transmembrane helix</keyword>
<evidence type="ECO:0000256" key="5">
    <source>
        <dbReference type="ARBA" id="ARBA00023136"/>
    </source>
</evidence>
<keyword evidence="11" id="KW-1185">Reference proteome</keyword>
<dbReference type="Proteomes" id="UP000201169">
    <property type="component" value="Chromosome"/>
</dbReference>
<evidence type="ECO:0000259" key="9">
    <source>
        <dbReference type="Pfam" id="PF13145"/>
    </source>
</evidence>
<dbReference type="KEGG" id="cavi:CAV_0653"/>
<dbReference type="Gene3D" id="1.10.4030.10">
    <property type="entry name" value="Porin chaperone SurA, peptide-binding domain"/>
    <property type="match status" value="1"/>
</dbReference>
<evidence type="ECO:0000256" key="3">
    <source>
        <dbReference type="ARBA" id="ARBA00022692"/>
    </source>
</evidence>
<gene>
    <name evidence="10" type="ORF">CAV_0653</name>
</gene>
<dbReference type="InterPro" id="IPR000297">
    <property type="entry name" value="PPIase_PpiC"/>
</dbReference>
<keyword evidence="5 8" id="KW-0472">Membrane</keyword>
<dbReference type="RefSeq" id="WP_094325085.1">
    <property type="nucleotide sequence ID" value="NZ_CP022347.1"/>
</dbReference>
<dbReference type="Pfam" id="PF13624">
    <property type="entry name" value="SurA_N_3"/>
    <property type="match status" value="1"/>
</dbReference>
<dbReference type="PANTHER" id="PTHR47529">
    <property type="entry name" value="PEPTIDYL-PROLYL CIS-TRANS ISOMERASE D"/>
    <property type="match status" value="1"/>
</dbReference>
<name>A0A222MWN5_9BACT</name>
<evidence type="ECO:0000256" key="6">
    <source>
        <dbReference type="ARBA" id="ARBA00023186"/>
    </source>
</evidence>
<evidence type="ECO:0000256" key="1">
    <source>
        <dbReference type="ARBA" id="ARBA00004401"/>
    </source>
</evidence>
<accession>A0A222MWN5</accession>
<comment type="similarity">
    <text evidence="7">Belongs to the PpiD chaperone family.</text>
</comment>
<evidence type="ECO:0000256" key="2">
    <source>
        <dbReference type="ARBA" id="ARBA00022475"/>
    </source>
</evidence>
<dbReference type="InterPro" id="IPR027304">
    <property type="entry name" value="Trigger_fact/SurA_dom_sf"/>
</dbReference>